<dbReference type="Proteomes" id="UP000325081">
    <property type="component" value="Unassembled WGS sequence"/>
</dbReference>
<protein>
    <submittedName>
        <fullName evidence="1">Abscisic acid 8'-hydroxylase</fullName>
    </submittedName>
</protein>
<accession>A0A5A7PC86</accession>
<name>A0A5A7PC86_STRAF</name>
<dbReference type="EMBL" id="BKCP01004350">
    <property type="protein sequence ID" value="GER30429.1"/>
    <property type="molecule type" value="Genomic_DNA"/>
</dbReference>
<keyword evidence="2" id="KW-1185">Reference proteome</keyword>
<sequence length="143" mass="15924">MIMKSSLLLKHATAPAQPPRQLPHLDSSSVTIFRPIRLSSPHPRSAVVVCVSVCAAEVFRQNNGGRVGSVCILLRVVYLFCYPEQKRRWILAPLRHRPLGEGSSTLSDLWTQWILGAWEVVGSKGTIEYSPFPVPHKGLPARF</sequence>
<comment type="caution">
    <text evidence="1">The sequence shown here is derived from an EMBL/GenBank/DDBJ whole genome shotgun (WGS) entry which is preliminary data.</text>
</comment>
<evidence type="ECO:0000313" key="1">
    <source>
        <dbReference type="EMBL" id="GER30429.1"/>
    </source>
</evidence>
<evidence type="ECO:0000313" key="2">
    <source>
        <dbReference type="Proteomes" id="UP000325081"/>
    </source>
</evidence>
<reference evidence="2" key="1">
    <citation type="journal article" date="2019" name="Curr. Biol.">
        <title>Genome Sequence of Striga asiatica Provides Insight into the Evolution of Plant Parasitism.</title>
        <authorList>
            <person name="Yoshida S."/>
            <person name="Kim S."/>
            <person name="Wafula E.K."/>
            <person name="Tanskanen J."/>
            <person name="Kim Y.M."/>
            <person name="Honaas L."/>
            <person name="Yang Z."/>
            <person name="Spallek T."/>
            <person name="Conn C.E."/>
            <person name="Ichihashi Y."/>
            <person name="Cheong K."/>
            <person name="Cui S."/>
            <person name="Der J.P."/>
            <person name="Gundlach H."/>
            <person name="Jiao Y."/>
            <person name="Hori C."/>
            <person name="Ishida J.K."/>
            <person name="Kasahara H."/>
            <person name="Kiba T."/>
            <person name="Kim M.S."/>
            <person name="Koo N."/>
            <person name="Laohavisit A."/>
            <person name="Lee Y.H."/>
            <person name="Lumba S."/>
            <person name="McCourt P."/>
            <person name="Mortimer J.C."/>
            <person name="Mutuku J.M."/>
            <person name="Nomura T."/>
            <person name="Sasaki-Sekimoto Y."/>
            <person name="Seto Y."/>
            <person name="Wang Y."/>
            <person name="Wakatake T."/>
            <person name="Sakakibara H."/>
            <person name="Demura T."/>
            <person name="Yamaguchi S."/>
            <person name="Yoneyama K."/>
            <person name="Manabe R.I."/>
            <person name="Nelson D.C."/>
            <person name="Schulman A.H."/>
            <person name="Timko M.P."/>
            <person name="dePamphilis C.W."/>
            <person name="Choi D."/>
            <person name="Shirasu K."/>
        </authorList>
    </citation>
    <scope>NUCLEOTIDE SEQUENCE [LARGE SCALE GENOMIC DNA]</scope>
    <source>
        <strain evidence="2">cv. UVA1</strain>
    </source>
</reference>
<dbReference type="AlphaFoldDB" id="A0A5A7PC86"/>
<proteinExistence type="predicted"/>
<organism evidence="1 2">
    <name type="scientific">Striga asiatica</name>
    <name type="common">Asiatic witchweed</name>
    <name type="synonym">Buchnera asiatica</name>
    <dbReference type="NCBI Taxonomy" id="4170"/>
    <lineage>
        <taxon>Eukaryota</taxon>
        <taxon>Viridiplantae</taxon>
        <taxon>Streptophyta</taxon>
        <taxon>Embryophyta</taxon>
        <taxon>Tracheophyta</taxon>
        <taxon>Spermatophyta</taxon>
        <taxon>Magnoliopsida</taxon>
        <taxon>eudicotyledons</taxon>
        <taxon>Gunneridae</taxon>
        <taxon>Pentapetalae</taxon>
        <taxon>asterids</taxon>
        <taxon>lamiids</taxon>
        <taxon>Lamiales</taxon>
        <taxon>Orobanchaceae</taxon>
        <taxon>Buchnereae</taxon>
        <taxon>Striga</taxon>
    </lineage>
</organism>
<gene>
    <name evidence="1" type="ORF">STAS_06368</name>
</gene>